<evidence type="ECO:0000313" key="6">
    <source>
        <dbReference type="Proteomes" id="UP001385892"/>
    </source>
</evidence>
<dbReference type="InterPro" id="IPR011344">
    <property type="entry name" value="ssDNA-bd"/>
</dbReference>
<dbReference type="Proteomes" id="UP001385892">
    <property type="component" value="Unassembled WGS sequence"/>
</dbReference>
<dbReference type="EMBL" id="JBBKZT010000001">
    <property type="protein sequence ID" value="MEJ8845047.1"/>
    <property type="molecule type" value="Genomic_DNA"/>
</dbReference>
<evidence type="ECO:0000256" key="4">
    <source>
        <dbReference type="SAM" id="MobiDB-lite"/>
    </source>
</evidence>
<comment type="caution">
    <text evidence="5">The sequence shown here is derived from an EMBL/GenBank/DDBJ whole genome shotgun (WGS) entry which is preliminary data.</text>
</comment>
<dbReference type="PROSITE" id="PS50935">
    <property type="entry name" value="SSB"/>
    <property type="match status" value="1"/>
</dbReference>
<comment type="subunit">
    <text evidence="2">Homotetramer.</text>
</comment>
<protein>
    <recommendedName>
        <fullName evidence="2 3">Single-stranded DNA-binding protein</fullName>
        <shortName evidence="2">SSB</shortName>
    </recommendedName>
</protein>
<dbReference type="InterPro" id="IPR000424">
    <property type="entry name" value="Primosome_PriB/ssb"/>
</dbReference>
<dbReference type="PANTHER" id="PTHR10302">
    <property type="entry name" value="SINGLE-STRANDED DNA-BINDING PROTEIN"/>
    <property type="match status" value="1"/>
</dbReference>
<dbReference type="NCBIfam" id="TIGR00621">
    <property type="entry name" value="ssb"/>
    <property type="match status" value="1"/>
</dbReference>
<dbReference type="Gene3D" id="2.40.50.140">
    <property type="entry name" value="Nucleic acid-binding proteins"/>
    <property type="match status" value="1"/>
</dbReference>
<evidence type="ECO:0000256" key="2">
    <source>
        <dbReference type="HAMAP-Rule" id="MF_00984"/>
    </source>
</evidence>
<keyword evidence="2" id="KW-0234">DNA repair</keyword>
<keyword evidence="1 2" id="KW-0238">DNA-binding</keyword>
<dbReference type="SUPFAM" id="SSF50249">
    <property type="entry name" value="Nucleic acid-binding proteins"/>
    <property type="match status" value="1"/>
</dbReference>
<dbReference type="HAMAP" id="MF_00984">
    <property type="entry name" value="SSB"/>
    <property type="match status" value="1"/>
</dbReference>
<feature type="region of interest" description="Disordered" evidence="4">
    <location>
        <begin position="109"/>
        <end position="183"/>
    </location>
</feature>
<gene>
    <name evidence="5" type="primary">ssb</name>
    <name evidence="5" type="ORF">WKW82_00190</name>
</gene>
<proteinExistence type="inferred from homology"/>
<accession>A0ABU8WED0</accession>
<evidence type="ECO:0000256" key="1">
    <source>
        <dbReference type="ARBA" id="ARBA00023125"/>
    </source>
</evidence>
<comment type="caution">
    <text evidence="2">Lacks conserved residue(s) required for the propagation of feature annotation.</text>
</comment>
<keyword evidence="6" id="KW-1185">Reference proteome</keyword>
<keyword evidence="2" id="KW-0235">DNA replication</keyword>
<dbReference type="GO" id="GO:0003677">
    <property type="term" value="F:DNA binding"/>
    <property type="evidence" value="ECO:0007669"/>
    <property type="project" value="UniProtKB-KW"/>
</dbReference>
<feature type="compositionally biased region" description="Gly residues" evidence="4">
    <location>
        <begin position="112"/>
        <end position="147"/>
    </location>
</feature>
<dbReference type="RefSeq" id="WP_340340236.1">
    <property type="nucleotide sequence ID" value="NZ_JBBKZT010000001.1"/>
</dbReference>
<organism evidence="5 6">
    <name type="scientific">Variovorax rhizosphaerae</name>
    <dbReference type="NCBI Taxonomy" id="1836200"/>
    <lineage>
        <taxon>Bacteria</taxon>
        <taxon>Pseudomonadati</taxon>
        <taxon>Pseudomonadota</taxon>
        <taxon>Betaproteobacteria</taxon>
        <taxon>Burkholderiales</taxon>
        <taxon>Comamonadaceae</taxon>
        <taxon>Variovorax</taxon>
    </lineage>
</organism>
<comment type="function">
    <text evidence="2">Plays an important role in DNA replication, recombination and repair. Binds to ssDNA and to an array of partner proteins to recruit them to their sites of action during DNA metabolism.</text>
</comment>
<dbReference type="InterPro" id="IPR012340">
    <property type="entry name" value="NA-bd_OB-fold"/>
</dbReference>
<evidence type="ECO:0000313" key="5">
    <source>
        <dbReference type="EMBL" id="MEJ8845047.1"/>
    </source>
</evidence>
<feature type="short sequence motif" description="Important for interaction with partner proteins" evidence="2">
    <location>
        <begin position="178"/>
        <end position="183"/>
    </location>
</feature>
<sequence length="183" mass="19306">MASVNKVILVGNLGRDPETRTFPSGDSICNVTIATTDKWKDKQSGEMREATEWHRLVFNGRLAEIAAQYLRKGSQIYVEGSIRTRKYQDKDGVEKYATDIRVDQMQMLGSRQGQGGPSSGGGGGGDDEYGQGGGGGYSQGGGGGGGNYSRPPAAAPRAPAPAPRQAPAKSSSGFDDMDDDIPF</sequence>
<keyword evidence="2" id="KW-0227">DNA damage</keyword>
<reference evidence="5 6" key="1">
    <citation type="submission" date="2024-03" db="EMBL/GenBank/DDBJ databases">
        <title>Novel species of the genus Variovorax.</title>
        <authorList>
            <person name="Liu Q."/>
            <person name="Xin Y.-H."/>
        </authorList>
    </citation>
    <scope>NUCLEOTIDE SEQUENCE [LARGE SCALE GENOMIC DNA]</scope>
    <source>
        <strain evidence="5 6">KACC 18900</strain>
    </source>
</reference>
<evidence type="ECO:0000256" key="3">
    <source>
        <dbReference type="RuleBase" id="RU000524"/>
    </source>
</evidence>
<dbReference type="PANTHER" id="PTHR10302:SF27">
    <property type="entry name" value="SINGLE-STRANDED DNA-BINDING PROTEIN"/>
    <property type="match status" value="1"/>
</dbReference>
<dbReference type="CDD" id="cd04496">
    <property type="entry name" value="SSB_OBF"/>
    <property type="match status" value="1"/>
</dbReference>
<dbReference type="Pfam" id="PF00436">
    <property type="entry name" value="SSB"/>
    <property type="match status" value="1"/>
</dbReference>
<keyword evidence="2" id="KW-0233">DNA recombination</keyword>
<name>A0ABU8WED0_9BURK</name>